<sequence length="1658" mass="182178">MKKTGFFKKGLAAALAAALLASMLPISAAAREQQQTAPPNNAVATVARGDDAFQKSSHAFQANWIWSPSDDGQGNRWMSFRKDVHLDSVPEKVTARIAADTKYWLYINGELAVFEGQLKRGAALLDKDIYLKGTTGQPDLNHMLTQVATYYDEVDLTPYLKEGNNSIVALVWYFGNEGHSHVGSGKGGFLFESQMGDNLVLSDSSWKVSRHKGYQPSGGIGGYAQEYHINYDARQGFDDFAQPDFDVSGWEDAAVLGKAGDKPWNELWPRTIPEWKVWDLVTYTPGDEQVTKVDSTHYKVDLPTNIQFTPYIKVNAPAGRTIKMSCPNSGNTSVTYTTKDGVQEYESPSWINWWFLNYEVPEDVEVLEFGYRQTGYNTEFEGYFNSDDDFFNTLWTKARDTAYVNIRDTFMDCPDRERAPWLGDAVNEMMIAYYSMSPTVFDAVRKDISVRVNWQNSDGVIPTTAPTTFRDNEYAELPGQSLAGVMSWFQYYLWSGDKQTLENAYPALQSYMEMFDLDDQNYTDPFVRGSGTNTVHHNWIDWGPNMDQHLSLNIWAYIGVQTLCDFAEALGDDENLAQYQALRDSMKSRFDATFWNGSEYRSKSYNGPADDRGQALAVYAGLASPDKYPILRDILLNNQYADPYMVKYSIEALYLMGYTAEAEQRMKESYSRDVPLDDPTFSEGWGGGGTKNHGWSGGGLISLSGYAAGVRPTKPGFEQFIVAPQMSSIHHIEAGVPTLKGTIQVVADKSENQFDLSVNVPDGSTALIGVSRLENGATMAVCQNKPVWNNGFVTDAVDGLVFSHTDENFIYFEAQPGDWSLSAQPSITAPKERYTLTIPALSGGSALVNGQPVQTPYSQEFVGGAEVTVEAMADEGFVFDLFGGSVGSREAVQNVTMNSDLLLAPEFVRAWTFEGANLSLSSKTADCKLYVDGRAVMNPYNNLLDRGKSVTIKADAGEEFRFVGWRSDTGDIVSADPEYTITLDQDISLEAVFVSTLGKNLALGKACTASSNITNNMFDISKLTDGVYTITGQNEGWTSLETSPTQWFYVDLGEETCFDTVKLYPRHNGTDNGYGIPLDLEILISNDAQTWTPVLELKDIERIVSGAHTFKFESQQARYIKFNGSRLRQNPMDGNRTRFQASEVEVYDGSAALTAPVIERQPDNCETRPGTTASFKVSALSVAVAAYQWERSTDSGITWNEIEGANSATYSFEATLKASGSLYRCTITNEYGSITTDTVSYTAVSDNYALKKPFTYSSNQTVPNYFMPEYINDGVTDTLVLVNEGWTSAENHGGSEWVTIDIGEETEVSRVKLYPRYDGTNNGYGIPIDYNVQVSQNGADWTTVLSATDVERPTSGPLYLDFEPVSARFVKFEGTRLRPNPMDGNRVRMQIAEFEIYNTHFEPPATNKSILQTVLSYAQSEPVQAEAARAIESVQASFRAAVEYAAAVNGDVYAEQGEIDAAWMALMTEIHKLGLIAGDKANLSILIQAGETIALENYVQAGQQAFTDALTAAKAVLADGDAMQSEVNQAADALLEAMLALRLKADKTLLMRTIAQANAIDLAGFTPASVNLFERAKAAAEQIAANDALSADDQAVVDRAQRDLADAISGLALSVQATVTGDTAATASASVPKTGDTLPFAAATALLAAAAFLLRKKK</sequence>
<dbReference type="InterPro" id="IPR000421">
    <property type="entry name" value="FA58C"/>
</dbReference>
<evidence type="ECO:0000313" key="5">
    <source>
        <dbReference type="EMBL" id="EEG31465.1"/>
    </source>
</evidence>
<feature type="domain" description="F5/8 type C" evidence="3">
    <location>
        <begin position="1283"/>
        <end position="1399"/>
    </location>
</feature>
<organism evidence="5 6">
    <name type="scientific">[Clostridium] methylpentosum DSM 5476</name>
    <dbReference type="NCBI Taxonomy" id="537013"/>
    <lineage>
        <taxon>Bacteria</taxon>
        <taxon>Bacillati</taxon>
        <taxon>Bacillota</taxon>
        <taxon>Clostridia</taxon>
        <taxon>Eubacteriales</taxon>
        <taxon>Oscillospiraceae</taxon>
        <taxon>Oscillospiraceae incertae sedis</taxon>
    </lineage>
</organism>
<dbReference type="InterPro" id="IPR013783">
    <property type="entry name" value="Ig-like_fold"/>
</dbReference>
<dbReference type="STRING" id="537013.CLOSTMETH_00911"/>
<dbReference type="InterPro" id="IPR035396">
    <property type="entry name" value="Bac_rhamnosid6H"/>
</dbReference>
<dbReference type="Pfam" id="PF08531">
    <property type="entry name" value="Bac_rhamnosid_N"/>
    <property type="match status" value="1"/>
</dbReference>
<reference evidence="5 6" key="1">
    <citation type="submission" date="2009-01" db="EMBL/GenBank/DDBJ databases">
        <authorList>
            <person name="Fulton L."/>
            <person name="Clifton S."/>
            <person name="Fulton B."/>
            <person name="Xu J."/>
            <person name="Minx P."/>
            <person name="Pepin K.H."/>
            <person name="Johnson M."/>
            <person name="Bhonagiri V."/>
            <person name="Nash W.E."/>
            <person name="Mardis E.R."/>
            <person name="Wilson R.K."/>
        </authorList>
    </citation>
    <scope>NUCLEOTIDE SEQUENCE [LARGE SCALE GENOMIC DNA]</scope>
    <source>
        <strain evidence="5 6">DSM 5476</strain>
    </source>
</reference>
<dbReference type="GO" id="GO:0005975">
    <property type="term" value="P:carbohydrate metabolic process"/>
    <property type="evidence" value="ECO:0007669"/>
    <property type="project" value="InterPro"/>
</dbReference>
<keyword evidence="6" id="KW-1185">Reference proteome</keyword>
<dbReference type="SUPFAM" id="SSF49785">
    <property type="entry name" value="Galactose-binding domain-like"/>
    <property type="match status" value="2"/>
</dbReference>
<evidence type="ECO:0000259" key="4">
    <source>
        <dbReference type="PROSITE" id="PS50835"/>
    </source>
</evidence>
<proteinExistence type="predicted"/>
<dbReference type="SUPFAM" id="SSF48726">
    <property type="entry name" value="Immunoglobulin"/>
    <property type="match status" value="1"/>
</dbReference>
<keyword evidence="2" id="KW-0732">Signal</keyword>
<gene>
    <name evidence="5" type="ORF">CLOSTMETH_00911</name>
</gene>
<dbReference type="Pfam" id="PF18998">
    <property type="entry name" value="Flg_new_2"/>
    <property type="match status" value="2"/>
</dbReference>
<dbReference type="Pfam" id="PF07554">
    <property type="entry name" value="FIVAR"/>
    <property type="match status" value="2"/>
</dbReference>
<dbReference type="Gene3D" id="2.60.120.260">
    <property type="entry name" value="Galactose-binding domain-like"/>
    <property type="match status" value="3"/>
</dbReference>
<dbReference type="PROSITE" id="PS50022">
    <property type="entry name" value="FA58C_3"/>
    <property type="match status" value="2"/>
</dbReference>
<dbReference type="Gene3D" id="1.20.1270.90">
    <property type="entry name" value="AF1782-like"/>
    <property type="match status" value="2"/>
</dbReference>
<dbReference type="GO" id="GO:0016798">
    <property type="term" value="F:hydrolase activity, acting on glycosyl bonds"/>
    <property type="evidence" value="ECO:0007669"/>
    <property type="project" value="UniProtKB-KW"/>
</dbReference>
<comment type="caution">
    <text evidence="5">The sequence shown here is derived from an EMBL/GenBank/DDBJ whole genome shotgun (WGS) entry which is preliminary data.</text>
</comment>
<keyword evidence="1" id="KW-0378">Hydrolase</keyword>
<feature type="signal peptide" evidence="2">
    <location>
        <begin position="1"/>
        <end position="28"/>
    </location>
</feature>
<dbReference type="PROSITE" id="PS50835">
    <property type="entry name" value="IG_LIKE"/>
    <property type="match status" value="1"/>
</dbReference>
<dbReference type="InterPro" id="IPR008979">
    <property type="entry name" value="Galactose-bd-like_sf"/>
</dbReference>
<dbReference type="InterPro" id="IPR036179">
    <property type="entry name" value="Ig-like_dom_sf"/>
</dbReference>
<feature type="domain" description="F5/8 type C" evidence="3">
    <location>
        <begin position="992"/>
        <end position="1149"/>
    </location>
</feature>
<accession>C0EAP8</accession>
<dbReference type="InterPro" id="IPR035398">
    <property type="entry name" value="Bac_rhamnosid_C"/>
</dbReference>
<name>C0EAP8_9FIRM</name>
<reference evidence="5 6" key="2">
    <citation type="submission" date="2009-02" db="EMBL/GenBank/DDBJ databases">
        <title>Draft genome sequence of Clostridium methylpentosum (DSM 5476).</title>
        <authorList>
            <person name="Sudarsanam P."/>
            <person name="Ley R."/>
            <person name="Guruge J."/>
            <person name="Turnbaugh P.J."/>
            <person name="Mahowald M."/>
            <person name="Liep D."/>
            <person name="Gordon J."/>
        </authorList>
    </citation>
    <scope>NUCLEOTIDE SEQUENCE [LARGE SCALE GENOMIC DNA]</scope>
    <source>
        <strain evidence="5 6">DSM 5476</strain>
    </source>
</reference>
<dbReference type="Gene3D" id="2.60.420.10">
    <property type="entry name" value="Maltose phosphorylase, domain 3"/>
    <property type="match status" value="1"/>
</dbReference>
<dbReference type="eggNOG" id="COG3250">
    <property type="taxonomic scope" value="Bacteria"/>
</dbReference>
<dbReference type="InterPro" id="IPR013737">
    <property type="entry name" value="Bac_rhamnosid_N"/>
</dbReference>
<dbReference type="PANTHER" id="PTHR34987:SF4">
    <property type="entry name" value="ALPHA-L-RHAMNOSIDASE C-TERMINAL DOMAIN-CONTAINING PROTEIN"/>
    <property type="match status" value="1"/>
</dbReference>
<dbReference type="Pfam" id="PF17390">
    <property type="entry name" value="Bac_rhamnosid_C"/>
    <property type="match status" value="1"/>
</dbReference>
<dbReference type="PANTHER" id="PTHR34987">
    <property type="entry name" value="C, PUTATIVE (AFU_ORTHOLOGUE AFUA_3G02880)-RELATED"/>
    <property type="match status" value="1"/>
</dbReference>
<dbReference type="eggNOG" id="COG3408">
    <property type="taxonomic scope" value="Bacteria"/>
</dbReference>
<dbReference type="Proteomes" id="UP000003340">
    <property type="component" value="Unassembled WGS sequence"/>
</dbReference>
<feature type="domain" description="Ig-like" evidence="4">
    <location>
        <begin position="1156"/>
        <end position="1240"/>
    </location>
</feature>
<keyword evidence="1" id="KW-0326">Glycosidase</keyword>
<dbReference type="Pfam" id="PF00754">
    <property type="entry name" value="F5_F8_type_C"/>
    <property type="match status" value="2"/>
</dbReference>
<protein>
    <submittedName>
        <fullName evidence="5">F5/8 type C domain protein</fullName>
    </submittedName>
</protein>
<dbReference type="InterPro" id="IPR012341">
    <property type="entry name" value="6hp_glycosidase-like_sf"/>
</dbReference>
<dbReference type="EMBL" id="ACEC01000034">
    <property type="protein sequence ID" value="EEG31465.1"/>
    <property type="molecule type" value="Genomic_DNA"/>
</dbReference>
<dbReference type="InterPro" id="IPR008928">
    <property type="entry name" value="6-hairpin_glycosidase_sf"/>
</dbReference>
<evidence type="ECO:0000313" key="6">
    <source>
        <dbReference type="Proteomes" id="UP000003340"/>
    </source>
</evidence>
<dbReference type="eggNOG" id="COG1538">
    <property type="taxonomic scope" value="Bacteria"/>
</dbReference>
<evidence type="ECO:0000256" key="2">
    <source>
        <dbReference type="SAM" id="SignalP"/>
    </source>
</evidence>
<dbReference type="Gene3D" id="2.60.40.10">
    <property type="entry name" value="Immunoglobulins"/>
    <property type="match status" value="1"/>
</dbReference>
<dbReference type="InterPro" id="IPR044060">
    <property type="entry name" value="Bacterial_rp_domain"/>
</dbReference>
<dbReference type="SUPFAM" id="SSF48208">
    <property type="entry name" value="Six-hairpin glycosidases"/>
    <property type="match status" value="1"/>
</dbReference>
<evidence type="ECO:0000256" key="1">
    <source>
        <dbReference type="ARBA" id="ARBA00023295"/>
    </source>
</evidence>
<evidence type="ECO:0000259" key="3">
    <source>
        <dbReference type="PROSITE" id="PS50022"/>
    </source>
</evidence>
<feature type="chain" id="PRO_5039447986" evidence="2">
    <location>
        <begin position="29"/>
        <end position="1658"/>
    </location>
</feature>
<dbReference type="Pfam" id="PF17389">
    <property type="entry name" value="Bac_rhamnosid6H"/>
    <property type="match status" value="1"/>
</dbReference>
<dbReference type="InterPro" id="IPR007110">
    <property type="entry name" value="Ig-like_dom"/>
</dbReference>
<dbReference type="Gene3D" id="1.50.10.10">
    <property type="match status" value="1"/>
</dbReference>
<dbReference type="HOGENOM" id="CLU_233660_0_0_9"/>